<evidence type="ECO:0000313" key="2">
    <source>
        <dbReference type="Proteomes" id="UP000037035"/>
    </source>
</evidence>
<comment type="caution">
    <text evidence="1">The sequence shown here is derived from an EMBL/GenBank/DDBJ whole genome shotgun (WGS) entry which is preliminary data.</text>
</comment>
<name>A0A0L6VD99_9BASI</name>
<sequence>MCRLYERTVYGIPVPALSFLMATKVLNECQKGRTTLKEMEKARLPQEMLELIGRAMVEGEAAGLRKQWWHSLRRLLPTPLEHPLNVQQSGGPNQHAWLDMLAKDSLWEILDSNQCCLAPRKLHRAEEHELHLREYLSTMFPSLVIANRTPLSRSSMAFGKSTEDGEMGGEEDEDCILMVCLREHIHEASEQREEGEARAMKAVIEQVDLDGCEVDGREVHRGTVEQVHVDSKWTSDLVLSIHLHFLALLMECDLALGNLTPSCLANSLSHLLGWWRVQEIVCDCQDDDHAGL</sequence>
<dbReference type="Proteomes" id="UP000037035">
    <property type="component" value="Unassembled WGS sequence"/>
</dbReference>
<keyword evidence="2" id="KW-1185">Reference proteome</keyword>
<proteinExistence type="predicted"/>
<evidence type="ECO:0000313" key="1">
    <source>
        <dbReference type="EMBL" id="KNZ58085.1"/>
    </source>
</evidence>
<reference evidence="1 2" key="1">
    <citation type="submission" date="2015-08" db="EMBL/GenBank/DDBJ databases">
        <title>Next Generation Sequencing and Analysis of the Genome of Puccinia sorghi L Schw, the Causal Agent of Maize Common Rust.</title>
        <authorList>
            <person name="Rochi L."/>
            <person name="Burguener G."/>
            <person name="Darino M."/>
            <person name="Turjanski A."/>
            <person name="Kreff E."/>
            <person name="Dieguez M.J."/>
            <person name="Sacco F."/>
        </authorList>
    </citation>
    <scope>NUCLEOTIDE SEQUENCE [LARGE SCALE GENOMIC DNA]</scope>
    <source>
        <strain evidence="1 2">RO10H11247</strain>
    </source>
</reference>
<accession>A0A0L6VD99</accession>
<dbReference type="OrthoDB" id="2501939at2759"/>
<dbReference type="AlphaFoldDB" id="A0A0L6VD99"/>
<dbReference type="VEuPathDB" id="FungiDB:VP01_19g3"/>
<organism evidence="1 2">
    <name type="scientific">Puccinia sorghi</name>
    <dbReference type="NCBI Taxonomy" id="27349"/>
    <lineage>
        <taxon>Eukaryota</taxon>
        <taxon>Fungi</taxon>
        <taxon>Dikarya</taxon>
        <taxon>Basidiomycota</taxon>
        <taxon>Pucciniomycotina</taxon>
        <taxon>Pucciniomycetes</taxon>
        <taxon>Pucciniales</taxon>
        <taxon>Pucciniaceae</taxon>
        <taxon>Puccinia</taxon>
    </lineage>
</organism>
<gene>
    <name evidence="1" type="ORF">VP01_19g3</name>
</gene>
<protein>
    <submittedName>
        <fullName evidence="1">Uncharacterized protein</fullName>
    </submittedName>
</protein>
<dbReference type="EMBL" id="LAVV01006837">
    <property type="protein sequence ID" value="KNZ58085.1"/>
    <property type="molecule type" value="Genomic_DNA"/>
</dbReference>